<evidence type="ECO:0000256" key="2">
    <source>
        <dbReference type="ARBA" id="ARBA00022649"/>
    </source>
</evidence>
<proteinExistence type="inferred from homology"/>
<evidence type="ECO:0000313" key="3">
    <source>
        <dbReference type="EMBL" id="RCW45078.1"/>
    </source>
</evidence>
<dbReference type="EMBL" id="QPJC01000003">
    <property type="protein sequence ID" value="RCW45078.1"/>
    <property type="molecule type" value="Genomic_DNA"/>
</dbReference>
<comment type="similarity">
    <text evidence="1">Belongs to the PemK/MazF family.</text>
</comment>
<reference evidence="3 4" key="1">
    <citation type="submission" date="2018-07" db="EMBL/GenBank/DDBJ databases">
        <title>Genomic Encyclopedia of Type Strains, Phase III (KMG-III): the genomes of soil and plant-associated and newly described type strains.</title>
        <authorList>
            <person name="Whitman W."/>
        </authorList>
    </citation>
    <scope>NUCLEOTIDE SEQUENCE [LARGE SCALE GENOMIC DNA]</scope>
    <source>
        <strain evidence="3 4">CECT 8575</strain>
    </source>
</reference>
<dbReference type="GO" id="GO:0006402">
    <property type="term" value="P:mRNA catabolic process"/>
    <property type="evidence" value="ECO:0007669"/>
    <property type="project" value="TreeGrafter"/>
</dbReference>
<evidence type="ECO:0000313" key="4">
    <source>
        <dbReference type="Proteomes" id="UP000253495"/>
    </source>
</evidence>
<keyword evidence="2" id="KW-1277">Toxin-antitoxin system</keyword>
<dbReference type="RefSeq" id="WP_114452220.1">
    <property type="nucleotide sequence ID" value="NZ_QPJC01000003.1"/>
</dbReference>
<dbReference type="InterPro" id="IPR011067">
    <property type="entry name" value="Plasmid_toxin/cell-grow_inhib"/>
</dbReference>
<dbReference type="PANTHER" id="PTHR33988:SF2">
    <property type="entry name" value="ENDORIBONUCLEASE MAZF"/>
    <property type="match status" value="1"/>
</dbReference>
<dbReference type="Gene3D" id="2.30.30.110">
    <property type="match status" value="1"/>
</dbReference>
<dbReference type="SUPFAM" id="SSF50118">
    <property type="entry name" value="Cell growth inhibitor/plasmid maintenance toxic component"/>
    <property type="match status" value="1"/>
</dbReference>
<dbReference type="Pfam" id="PF02452">
    <property type="entry name" value="PemK_toxin"/>
    <property type="match status" value="1"/>
</dbReference>
<gene>
    <name evidence="3" type="ORF">DFQ14_10339</name>
</gene>
<dbReference type="GO" id="GO:0016075">
    <property type="term" value="P:rRNA catabolic process"/>
    <property type="evidence" value="ECO:0007669"/>
    <property type="project" value="TreeGrafter"/>
</dbReference>
<dbReference type="GO" id="GO:0004521">
    <property type="term" value="F:RNA endonuclease activity"/>
    <property type="evidence" value="ECO:0007669"/>
    <property type="project" value="TreeGrafter"/>
</dbReference>
<keyword evidence="4" id="KW-1185">Reference proteome</keyword>
<dbReference type="AlphaFoldDB" id="A0A368VWG6"/>
<comment type="caution">
    <text evidence="3">The sequence shown here is derived from an EMBL/GenBank/DDBJ whole genome shotgun (WGS) entry which is preliminary data.</text>
</comment>
<dbReference type="Proteomes" id="UP000253495">
    <property type="component" value="Unassembled WGS sequence"/>
</dbReference>
<organism evidence="3 4">
    <name type="scientific">Halopolyspora algeriensis</name>
    <dbReference type="NCBI Taxonomy" id="1500506"/>
    <lineage>
        <taxon>Bacteria</taxon>
        <taxon>Bacillati</taxon>
        <taxon>Actinomycetota</taxon>
        <taxon>Actinomycetes</taxon>
        <taxon>Actinomycetes incertae sedis</taxon>
        <taxon>Halopolyspora</taxon>
    </lineage>
</organism>
<dbReference type="GO" id="GO:0003677">
    <property type="term" value="F:DNA binding"/>
    <property type="evidence" value="ECO:0007669"/>
    <property type="project" value="InterPro"/>
</dbReference>
<protein>
    <submittedName>
        <fullName evidence="3">mRNA interferase MazF</fullName>
    </submittedName>
</protein>
<evidence type="ECO:0000256" key="1">
    <source>
        <dbReference type="ARBA" id="ARBA00007521"/>
    </source>
</evidence>
<dbReference type="InterPro" id="IPR003477">
    <property type="entry name" value="PemK-like"/>
</dbReference>
<dbReference type="PANTHER" id="PTHR33988">
    <property type="entry name" value="ENDORIBONUCLEASE MAZF-RELATED"/>
    <property type="match status" value="1"/>
</dbReference>
<name>A0A368VWG6_9ACTN</name>
<dbReference type="OrthoDB" id="4966310at2"/>
<sequence>MTRSGGPPPQVLRGRIVAAVIDEELGEKYYLVVSNNRRNRRLDDFLAVRLTTSRKPDLDTIVTIDDPQSSWTGAVLCDDIVAIFKSEVTREEGALSPSTMSRVDQALRSALSL</sequence>
<accession>A0A368VWG6</accession>